<evidence type="ECO:0000256" key="3">
    <source>
        <dbReference type="ARBA" id="ARBA00022692"/>
    </source>
</evidence>
<comment type="similarity">
    <text evidence="6">Belongs to the ABC-4 integral membrane protein family.</text>
</comment>
<dbReference type="EMBL" id="CP015772">
    <property type="protein sequence ID" value="ANH82349.1"/>
    <property type="molecule type" value="Genomic_DNA"/>
</dbReference>
<keyword evidence="11" id="KW-1185">Reference proteome</keyword>
<dbReference type="GO" id="GO:0005886">
    <property type="term" value="C:plasma membrane"/>
    <property type="evidence" value="ECO:0007669"/>
    <property type="project" value="UniProtKB-SubCell"/>
</dbReference>
<reference evidence="10 11" key="1">
    <citation type="submission" date="2016-05" db="EMBL/GenBank/DDBJ databases">
        <title>Niabella ginsenosidivorans BS26 whole genome sequencing.</title>
        <authorList>
            <person name="Im W.T."/>
            <person name="Siddiqi M.Z."/>
        </authorList>
    </citation>
    <scope>NUCLEOTIDE SEQUENCE [LARGE SCALE GENOMIC DNA]</scope>
    <source>
        <strain evidence="10 11">BS26</strain>
    </source>
</reference>
<dbReference type="OrthoDB" id="9770036at2"/>
<feature type="transmembrane region" description="Helical" evidence="7">
    <location>
        <begin position="391"/>
        <end position="412"/>
    </location>
</feature>
<dbReference type="InterPro" id="IPR050250">
    <property type="entry name" value="Macrolide_Exporter_MacB"/>
</dbReference>
<organism evidence="10 11">
    <name type="scientific">Niabella ginsenosidivorans</name>
    <dbReference type="NCBI Taxonomy" id="1176587"/>
    <lineage>
        <taxon>Bacteria</taxon>
        <taxon>Pseudomonadati</taxon>
        <taxon>Bacteroidota</taxon>
        <taxon>Chitinophagia</taxon>
        <taxon>Chitinophagales</taxon>
        <taxon>Chitinophagaceae</taxon>
        <taxon>Niabella</taxon>
    </lineage>
</organism>
<feature type="domain" description="MacB-like periplasmic core" evidence="9">
    <location>
        <begin position="21"/>
        <end position="263"/>
    </location>
</feature>
<dbReference type="PANTHER" id="PTHR30572:SF4">
    <property type="entry name" value="ABC TRANSPORTER PERMEASE YTRF"/>
    <property type="match status" value="1"/>
</dbReference>
<dbReference type="Proteomes" id="UP000077667">
    <property type="component" value="Chromosome"/>
</dbReference>
<evidence type="ECO:0000256" key="4">
    <source>
        <dbReference type="ARBA" id="ARBA00022989"/>
    </source>
</evidence>
<dbReference type="STRING" id="1176587.A8C56_16490"/>
<gene>
    <name evidence="10" type="ORF">A8C56_16490</name>
</gene>
<comment type="subcellular location">
    <subcellularLocation>
        <location evidence="1">Cell membrane</location>
        <topology evidence="1">Multi-pass membrane protein</topology>
    </subcellularLocation>
</comment>
<dbReference type="GO" id="GO:0022857">
    <property type="term" value="F:transmembrane transporter activity"/>
    <property type="evidence" value="ECO:0007669"/>
    <property type="project" value="TreeGrafter"/>
</dbReference>
<keyword evidence="4 7" id="KW-1133">Transmembrane helix</keyword>
<feature type="domain" description="ABC3 transporter permease C-terminal" evidence="8">
    <location>
        <begin position="305"/>
        <end position="419"/>
    </location>
</feature>
<dbReference type="InterPro" id="IPR025857">
    <property type="entry name" value="MacB_PCD"/>
</dbReference>
<evidence type="ECO:0000256" key="5">
    <source>
        <dbReference type="ARBA" id="ARBA00023136"/>
    </source>
</evidence>
<keyword evidence="5 7" id="KW-0472">Membrane</keyword>
<dbReference type="Pfam" id="PF12704">
    <property type="entry name" value="MacB_PCD"/>
    <property type="match status" value="1"/>
</dbReference>
<evidence type="ECO:0000259" key="9">
    <source>
        <dbReference type="Pfam" id="PF12704"/>
    </source>
</evidence>
<evidence type="ECO:0000313" key="10">
    <source>
        <dbReference type="EMBL" id="ANH82349.1"/>
    </source>
</evidence>
<feature type="transmembrane region" description="Helical" evidence="7">
    <location>
        <begin position="21"/>
        <end position="42"/>
    </location>
</feature>
<name>A0A1A9I5L3_9BACT</name>
<dbReference type="AlphaFoldDB" id="A0A1A9I5L3"/>
<feature type="transmembrane region" description="Helical" evidence="7">
    <location>
        <begin position="302"/>
        <end position="327"/>
    </location>
</feature>
<evidence type="ECO:0000313" key="11">
    <source>
        <dbReference type="Proteomes" id="UP000077667"/>
    </source>
</evidence>
<accession>A0A1A9I5L3</accession>
<evidence type="ECO:0000256" key="6">
    <source>
        <dbReference type="ARBA" id="ARBA00038076"/>
    </source>
</evidence>
<evidence type="ECO:0000256" key="7">
    <source>
        <dbReference type="SAM" id="Phobius"/>
    </source>
</evidence>
<dbReference type="InterPro" id="IPR003838">
    <property type="entry name" value="ABC3_permease_C"/>
</dbReference>
<evidence type="ECO:0000256" key="1">
    <source>
        <dbReference type="ARBA" id="ARBA00004651"/>
    </source>
</evidence>
<evidence type="ECO:0000256" key="2">
    <source>
        <dbReference type="ARBA" id="ARBA00022475"/>
    </source>
</evidence>
<keyword evidence="3 7" id="KW-0812">Transmembrane</keyword>
<dbReference type="KEGG" id="nia:A8C56_16490"/>
<evidence type="ECO:0000259" key="8">
    <source>
        <dbReference type="Pfam" id="PF02687"/>
    </source>
</evidence>
<evidence type="ECO:0008006" key="12">
    <source>
        <dbReference type="Google" id="ProtNLM"/>
    </source>
</evidence>
<protein>
    <recommendedName>
        <fullName evidence="12">ABC transporter</fullName>
    </recommendedName>
</protein>
<feature type="transmembrane region" description="Helical" evidence="7">
    <location>
        <begin position="351"/>
        <end position="379"/>
    </location>
</feature>
<dbReference type="Pfam" id="PF02687">
    <property type="entry name" value="FtsX"/>
    <property type="match status" value="1"/>
</dbReference>
<keyword evidence="2" id="KW-1003">Cell membrane</keyword>
<proteinExistence type="inferred from homology"/>
<sequence length="426" mass="46497">MKFIDTLLLAFRTVRSNRLRTGLTVTIIAFGIMALVGIITAIKAMNQKFTESFSSMGANGFTIRFKERNANFGNNRGSGLTVSKKGKKEKQSNLNKAITKEQAEYFVNNYHFPGAESGISIFGGGSNVLSFDQKKTNPNVSLLAGDEAYLNLNSFRILYGRNLTAAEISNGQNLCLLGFDVAKLFFGEAVDKGLNTKVRINNIPYTVLGILEPKGATFGFSRDNMAFIGYNNWSRNFGNPNASYIVAVKVNDIKQLDAAMGEAEILFRSIRKNSITEDSNFVLDKSDSTVQTLMNVLRFIRWAAIVIGVITLLGAAIGLMNIMLVAVSERTKEVGLVKALGGKKRSVKMQFLLEAMIISVLGALLGILLGIIIGNLFSLLLKTGFVVPWDWVIYGIVICTIVGLAAGIYPAVKAGKLNPIEALRYE</sequence>
<dbReference type="PANTHER" id="PTHR30572">
    <property type="entry name" value="MEMBRANE COMPONENT OF TRANSPORTER-RELATED"/>
    <property type="match status" value="1"/>
</dbReference>
<dbReference type="RefSeq" id="WP_067758394.1">
    <property type="nucleotide sequence ID" value="NZ_CP015772.1"/>
</dbReference>